<keyword evidence="3" id="KW-1185">Reference proteome</keyword>
<dbReference type="EMBL" id="JAHGAV010000017">
    <property type="protein sequence ID" value="KAG6938633.1"/>
    <property type="molecule type" value="Genomic_DNA"/>
</dbReference>
<dbReference type="Proteomes" id="UP000765507">
    <property type="component" value="Unassembled WGS sequence"/>
</dbReference>
<feature type="non-terminal residue" evidence="2">
    <location>
        <position position="1"/>
    </location>
</feature>
<feature type="compositionally biased region" description="Polar residues" evidence="1">
    <location>
        <begin position="431"/>
        <end position="443"/>
    </location>
</feature>
<feature type="region of interest" description="Disordered" evidence="1">
    <location>
        <begin position="340"/>
        <end position="671"/>
    </location>
</feature>
<reference evidence="2 3" key="1">
    <citation type="journal article" date="2020" name="G3 (Bethesda)">
        <title>Draft Genome of the Common Snapping Turtle, Chelydra serpentina, a Model for Phenotypic Plasticity in Reptiles.</title>
        <authorList>
            <person name="Das D."/>
            <person name="Singh S.K."/>
            <person name="Bierstedt J."/>
            <person name="Erickson A."/>
            <person name="Galli G.L.J."/>
            <person name="Crossley D.A. 2nd"/>
            <person name="Rhen T."/>
        </authorList>
    </citation>
    <scope>NUCLEOTIDE SEQUENCE [LARGE SCALE GENOMIC DNA]</scope>
    <source>
        <strain evidence="2">KW</strain>
    </source>
</reference>
<feature type="compositionally biased region" description="Basic and acidic residues" evidence="1">
    <location>
        <begin position="345"/>
        <end position="362"/>
    </location>
</feature>
<proteinExistence type="predicted"/>
<dbReference type="GO" id="GO:0042552">
    <property type="term" value="P:myelination"/>
    <property type="evidence" value="ECO:0007669"/>
    <property type="project" value="TreeGrafter"/>
</dbReference>
<feature type="compositionally biased region" description="Polar residues" evidence="1">
    <location>
        <begin position="611"/>
        <end position="623"/>
    </location>
</feature>
<feature type="compositionally biased region" description="Low complexity" evidence="1">
    <location>
        <begin position="450"/>
        <end position="461"/>
    </location>
</feature>
<dbReference type="PANTHER" id="PTHR15016">
    <property type="entry name" value="BREAST CARCINOMA-AMPLIFIED SEQUENCE 1"/>
    <property type="match status" value="1"/>
</dbReference>
<feature type="region of interest" description="Disordered" evidence="1">
    <location>
        <begin position="104"/>
        <end position="135"/>
    </location>
</feature>
<feature type="compositionally biased region" description="Basic and acidic residues" evidence="1">
    <location>
        <begin position="625"/>
        <end position="638"/>
    </location>
</feature>
<feature type="region of interest" description="Disordered" evidence="1">
    <location>
        <begin position="247"/>
        <end position="315"/>
    </location>
</feature>
<dbReference type="PANTHER" id="PTHR15016:SF6">
    <property type="entry name" value="BREAST CARCINOMA-AMPLIFIED SEQUENCE 1"/>
    <property type="match status" value="1"/>
</dbReference>
<feature type="region of interest" description="Disordered" evidence="1">
    <location>
        <begin position="149"/>
        <end position="189"/>
    </location>
</feature>
<feature type="compositionally biased region" description="Basic residues" evidence="1">
    <location>
        <begin position="378"/>
        <end position="402"/>
    </location>
</feature>
<evidence type="ECO:0000256" key="1">
    <source>
        <dbReference type="SAM" id="MobiDB-lite"/>
    </source>
</evidence>
<dbReference type="AlphaFoldDB" id="A0A8T1TCY1"/>
<comment type="caution">
    <text evidence="2">The sequence shown here is derived from an EMBL/GenBank/DDBJ whole genome shotgun (WGS) entry which is preliminary data.</text>
</comment>
<sequence>KGTTIYRWQLFAKGLQHLHLNSSRLAQWSWDSLARTCTSTANMGNNLTVQEEAEDKDNVCTTENYQVVSEPPAGAKNGPVTIQVVQTVSSENDKVDARTSVEQNNVAVSSQKTIEISSTSDTNEKNLGPDAKKPMPAAKSRFVFAFSRPVPGRTEEQATDSSVGSAKLDVSSEMPEVNKASSEKVDSPATAVLEEGSDKNLSQAPSAAELSDTELIALASPETETAASSKTKQVTLFDRLFKLEKGKEKEKSKTQVETQEESQTTEIPDAGITAEEAAGLQSTPNNVPQRKDIDDCNQKAVQQGSAGVNTDEAAVKQENPKAFATTDYNNSVMSFFKTLVSPSKSEAKSDSEDKESKVEKGHGGHPAQKTAAESQAKGAKKKKPESPKLGHKTFSKLFRHKSTKEAQQTTNAQAAEKQPVTSINVKAEKNAPSSQDSQTTKQNAKVPELTAQQQATAVTTEAPKEMAKERSAPTSTPLSKLFWKKTAPEDTEVVINEKVEASLEAVAPEKDETKSPEPAEVKPRREENKNPKTNLRKFFKLSVKSDEGTTSSEEVNGPDPSHQTSGSTERPVAPTESEPVGQKSKESSKDKTSTTELSKQETRDQQDSREQQTTATDSIQNGGDTAKDSPLKKIEKRQSLGGFFKGLGPKRMSDAEVQTDPVSILPAGKSK</sequence>
<organism evidence="2 3">
    <name type="scientific">Chelydra serpentina</name>
    <name type="common">Snapping turtle</name>
    <name type="synonym">Testudo serpentina</name>
    <dbReference type="NCBI Taxonomy" id="8475"/>
    <lineage>
        <taxon>Eukaryota</taxon>
        <taxon>Metazoa</taxon>
        <taxon>Chordata</taxon>
        <taxon>Craniata</taxon>
        <taxon>Vertebrata</taxon>
        <taxon>Euteleostomi</taxon>
        <taxon>Archelosauria</taxon>
        <taxon>Testudinata</taxon>
        <taxon>Testudines</taxon>
        <taxon>Cryptodira</taxon>
        <taxon>Durocryptodira</taxon>
        <taxon>Americhelydia</taxon>
        <taxon>Chelydroidea</taxon>
        <taxon>Chelydridae</taxon>
        <taxon>Chelydra</taxon>
    </lineage>
</organism>
<gene>
    <name evidence="2" type="primary">BCAS1</name>
    <name evidence="2" type="ORF">G0U57_005896</name>
</gene>
<evidence type="ECO:0000313" key="3">
    <source>
        <dbReference type="Proteomes" id="UP000765507"/>
    </source>
</evidence>
<feature type="compositionally biased region" description="Basic and acidic residues" evidence="1">
    <location>
        <begin position="583"/>
        <end position="610"/>
    </location>
</feature>
<protein>
    <submittedName>
        <fullName evidence="2">Breast carcinoma amplified sequence 1</fullName>
    </submittedName>
</protein>
<accession>A0A8T1TCY1</accession>
<evidence type="ECO:0000313" key="2">
    <source>
        <dbReference type="EMBL" id="KAG6938633.1"/>
    </source>
</evidence>
<dbReference type="InterPro" id="IPR026115">
    <property type="entry name" value="NABC1"/>
</dbReference>
<feature type="compositionally biased region" description="Polar residues" evidence="1">
    <location>
        <begin position="299"/>
        <end position="308"/>
    </location>
</feature>
<name>A0A8T1TCY1_CHESE</name>
<feature type="compositionally biased region" description="Polar residues" evidence="1">
    <location>
        <begin position="104"/>
        <end position="121"/>
    </location>
</feature>
<feature type="compositionally biased region" description="Low complexity" evidence="1">
    <location>
        <begin position="255"/>
        <end position="266"/>
    </location>
</feature>
<feature type="compositionally biased region" description="Low complexity" evidence="1">
    <location>
        <begin position="405"/>
        <end position="418"/>
    </location>
</feature>
<dbReference type="OrthoDB" id="8962384at2759"/>
<feature type="compositionally biased region" description="Basic and acidic residues" evidence="1">
    <location>
        <begin position="495"/>
        <end position="530"/>
    </location>
</feature>
<feature type="compositionally biased region" description="Basic and acidic residues" evidence="1">
    <location>
        <begin position="462"/>
        <end position="471"/>
    </location>
</feature>